<keyword evidence="2 5" id="KW-0812">Transmembrane</keyword>
<feature type="transmembrane region" description="Helical" evidence="5">
    <location>
        <begin position="48"/>
        <end position="68"/>
    </location>
</feature>
<comment type="subcellular location">
    <subcellularLocation>
        <location evidence="1">Membrane</location>
        <topology evidence="1">Multi-pass membrane protein</topology>
    </subcellularLocation>
</comment>
<evidence type="ECO:0000256" key="4">
    <source>
        <dbReference type="ARBA" id="ARBA00023136"/>
    </source>
</evidence>
<feature type="transmembrane region" description="Helical" evidence="5">
    <location>
        <begin position="80"/>
        <end position="103"/>
    </location>
</feature>
<dbReference type="InterPro" id="IPR006214">
    <property type="entry name" value="Bax_inhibitor_1-related"/>
</dbReference>
<evidence type="ECO:0000256" key="2">
    <source>
        <dbReference type="ARBA" id="ARBA00022692"/>
    </source>
</evidence>
<feature type="transmembrane region" description="Helical" evidence="5">
    <location>
        <begin position="174"/>
        <end position="193"/>
    </location>
</feature>
<keyword evidence="3 5" id="KW-1133">Transmembrane helix</keyword>
<evidence type="ECO:0000256" key="1">
    <source>
        <dbReference type="ARBA" id="ARBA00004141"/>
    </source>
</evidence>
<evidence type="ECO:0000256" key="3">
    <source>
        <dbReference type="ARBA" id="ARBA00022989"/>
    </source>
</evidence>
<evidence type="ECO:0000256" key="5">
    <source>
        <dbReference type="SAM" id="Phobius"/>
    </source>
</evidence>
<sequence>MEFLVFQINDSNNLLKIFCCLIVIVFIIIAIGHYAFNNGYLTCNHYILNTYLYIVLSIAIIFIVVLLNDRWGIANSFLNLLFSIPIIGFIILLAIIFGLTYALHSVNPSNIVVSNFIWLTLIIVTGIIMVPIIMFGRLTNVVGLAGLLTICIVLVTGLLGYYLGDKIITFDWDYYLNIAVWILIIAYLGVYFVSDIWKYLYILAIVSLVIFVLLLLSNHKKLKDNAENCIDGQVIPNYPVESYSLIIKLVNVMSSLIRILGGRKK</sequence>
<feature type="transmembrane region" description="Helical" evidence="5">
    <location>
        <begin position="115"/>
        <end position="135"/>
    </location>
</feature>
<feature type="transmembrane region" description="Helical" evidence="5">
    <location>
        <begin position="14"/>
        <end position="36"/>
    </location>
</feature>
<feature type="transmembrane region" description="Helical" evidence="5">
    <location>
        <begin position="199"/>
        <end position="216"/>
    </location>
</feature>
<keyword evidence="4 5" id="KW-0472">Membrane</keyword>
<accession>A0A6C0HLS0</accession>
<evidence type="ECO:0000313" key="6">
    <source>
        <dbReference type="EMBL" id="QHT81320.1"/>
    </source>
</evidence>
<feature type="transmembrane region" description="Helical" evidence="5">
    <location>
        <begin position="141"/>
        <end position="162"/>
    </location>
</feature>
<dbReference type="AlphaFoldDB" id="A0A6C0HLS0"/>
<proteinExistence type="predicted"/>
<protein>
    <submittedName>
        <fullName evidence="6">Uncharacterized protein</fullName>
    </submittedName>
</protein>
<dbReference type="GO" id="GO:0016020">
    <property type="term" value="C:membrane"/>
    <property type="evidence" value="ECO:0007669"/>
    <property type="project" value="UniProtKB-SubCell"/>
</dbReference>
<dbReference type="EMBL" id="MN739981">
    <property type="protein sequence ID" value="QHT81320.1"/>
    <property type="molecule type" value="Genomic_DNA"/>
</dbReference>
<dbReference type="Pfam" id="PF01027">
    <property type="entry name" value="Bax1-I"/>
    <property type="match status" value="1"/>
</dbReference>
<name>A0A6C0HLS0_9ZZZZ</name>
<organism evidence="6">
    <name type="scientific">viral metagenome</name>
    <dbReference type="NCBI Taxonomy" id="1070528"/>
    <lineage>
        <taxon>unclassified sequences</taxon>
        <taxon>metagenomes</taxon>
        <taxon>organismal metagenomes</taxon>
    </lineage>
</organism>
<reference evidence="6" key="1">
    <citation type="journal article" date="2020" name="Nature">
        <title>Giant virus diversity and host interactions through global metagenomics.</title>
        <authorList>
            <person name="Schulz F."/>
            <person name="Roux S."/>
            <person name="Paez-Espino D."/>
            <person name="Jungbluth S."/>
            <person name="Walsh D.A."/>
            <person name="Denef V.J."/>
            <person name="McMahon K.D."/>
            <person name="Konstantinidis K.T."/>
            <person name="Eloe-Fadrosh E.A."/>
            <person name="Kyrpides N.C."/>
            <person name="Woyke T."/>
        </authorList>
    </citation>
    <scope>NUCLEOTIDE SEQUENCE</scope>
    <source>
        <strain evidence="6">GVMAG-M-3300023184-13</strain>
    </source>
</reference>